<proteinExistence type="predicted"/>
<dbReference type="Proteomes" id="UP000298030">
    <property type="component" value="Unassembled WGS sequence"/>
</dbReference>
<organism evidence="3 4">
    <name type="scientific">Coprinellus micaceus</name>
    <name type="common">Glistening ink-cap mushroom</name>
    <name type="synonym">Coprinus micaceus</name>
    <dbReference type="NCBI Taxonomy" id="71717"/>
    <lineage>
        <taxon>Eukaryota</taxon>
        <taxon>Fungi</taxon>
        <taxon>Dikarya</taxon>
        <taxon>Basidiomycota</taxon>
        <taxon>Agaricomycotina</taxon>
        <taxon>Agaricomycetes</taxon>
        <taxon>Agaricomycetidae</taxon>
        <taxon>Agaricales</taxon>
        <taxon>Agaricineae</taxon>
        <taxon>Psathyrellaceae</taxon>
        <taxon>Coprinellus</taxon>
    </lineage>
</organism>
<reference evidence="3 4" key="1">
    <citation type="journal article" date="2019" name="Nat. Ecol. Evol.">
        <title>Megaphylogeny resolves global patterns of mushroom evolution.</title>
        <authorList>
            <person name="Varga T."/>
            <person name="Krizsan K."/>
            <person name="Foldi C."/>
            <person name="Dima B."/>
            <person name="Sanchez-Garcia M."/>
            <person name="Sanchez-Ramirez S."/>
            <person name="Szollosi G.J."/>
            <person name="Szarkandi J.G."/>
            <person name="Papp V."/>
            <person name="Albert L."/>
            <person name="Andreopoulos W."/>
            <person name="Angelini C."/>
            <person name="Antonin V."/>
            <person name="Barry K.W."/>
            <person name="Bougher N.L."/>
            <person name="Buchanan P."/>
            <person name="Buyck B."/>
            <person name="Bense V."/>
            <person name="Catcheside P."/>
            <person name="Chovatia M."/>
            <person name="Cooper J."/>
            <person name="Damon W."/>
            <person name="Desjardin D."/>
            <person name="Finy P."/>
            <person name="Geml J."/>
            <person name="Haridas S."/>
            <person name="Hughes K."/>
            <person name="Justo A."/>
            <person name="Karasinski D."/>
            <person name="Kautmanova I."/>
            <person name="Kiss B."/>
            <person name="Kocsube S."/>
            <person name="Kotiranta H."/>
            <person name="LaButti K.M."/>
            <person name="Lechner B.E."/>
            <person name="Liimatainen K."/>
            <person name="Lipzen A."/>
            <person name="Lukacs Z."/>
            <person name="Mihaltcheva S."/>
            <person name="Morgado L.N."/>
            <person name="Niskanen T."/>
            <person name="Noordeloos M.E."/>
            <person name="Ohm R.A."/>
            <person name="Ortiz-Santana B."/>
            <person name="Ovrebo C."/>
            <person name="Racz N."/>
            <person name="Riley R."/>
            <person name="Savchenko A."/>
            <person name="Shiryaev A."/>
            <person name="Soop K."/>
            <person name="Spirin V."/>
            <person name="Szebenyi C."/>
            <person name="Tomsovsky M."/>
            <person name="Tulloss R.E."/>
            <person name="Uehling J."/>
            <person name="Grigoriev I.V."/>
            <person name="Vagvolgyi C."/>
            <person name="Papp T."/>
            <person name="Martin F.M."/>
            <person name="Miettinen O."/>
            <person name="Hibbett D.S."/>
            <person name="Nagy L.G."/>
        </authorList>
    </citation>
    <scope>NUCLEOTIDE SEQUENCE [LARGE SCALE GENOMIC DNA]</scope>
    <source>
        <strain evidence="3 4">FP101781</strain>
    </source>
</reference>
<evidence type="ECO:0008006" key="5">
    <source>
        <dbReference type="Google" id="ProtNLM"/>
    </source>
</evidence>
<comment type="caution">
    <text evidence="3">The sequence shown here is derived from an EMBL/GenBank/DDBJ whole genome shotgun (WGS) entry which is preliminary data.</text>
</comment>
<dbReference type="OrthoDB" id="3061923at2759"/>
<dbReference type="STRING" id="71717.A0A4Y7SGF0"/>
<keyword evidence="2" id="KW-0472">Membrane</keyword>
<evidence type="ECO:0000256" key="1">
    <source>
        <dbReference type="SAM" id="MobiDB-lite"/>
    </source>
</evidence>
<accession>A0A4Y7SGF0</accession>
<feature type="region of interest" description="Disordered" evidence="1">
    <location>
        <begin position="612"/>
        <end position="697"/>
    </location>
</feature>
<feature type="region of interest" description="Disordered" evidence="1">
    <location>
        <begin position="573"/>
        <end position="599"/>
    </location>
</feature>
<feature type="region of interest" description="Disordered" evidence="1">
    <location>
        <begin position="166"/>
        <end position="241"/>
    </location>
</feature>
<keyword evidence="2" id="KW-0812">Transmembrane</keyword>
<feature type="compositionally biased region" description="Basic and acidic residues" evidence="1">
    <location>
        <begin position="661"/>
        <end position="672"/>
    </location>
</feature>
<gene>
    <name evidence="3" type="ORF">FA13DRAFT_266868</name>
</gene>
<evidence type="ECO:0000313" key="4">
    <source>
        <dbReference type="Proteomes" id="UP000298030"/>
    </source>
</evidence>
<feature type="region of interest" description="Disordered" evidence="1">
    <location>
        <begin position="419"/>
        <end position="474"/>
    </location>
</feature>
<keyword evidence="4" id="KW-1185">Reference proteome</keyword>
<dbReference type="AlphaFoldDB" id="A0A4Y7SGF0"/>
<dbReference type="EMBL" id="QPFP01000152">
    <property type="protein sequence ID" value="TEB20186.1"/>
    <property type="molecule type" value="Genomic_DNA"/>
</dbReference>
<feature type="region of interest" description="Disordered" evidence="1">
    <location>
        <begin position="287"/>
        <end position="343"/>
    </location>
</feature>
<sequence>MNQLSNTPWNVFSANFSVLCRFDCALLPFAVMVLACAASWAHSGKLVAIQTRLSIISPLNHRSCQAVIQRPNCMKSPFGLTLVRPHVWVMARSDTGAGKLDTSGQVGIVFQPNGQFALLQAAEGGSIKLVHHDRHVDTVTVVAFPSGFLTTLPHFQSPSVAPDSITLDVSPSTSPLSSPTLSSPSTAPSSSLEVSSSQPVSTLDTSTSPAEIPITSRPPSLPSSIHITHNTSAAPSPGSALTSKVPAYVGTAFGSLVAFATVCALVSFCIRLRRRRRRRRNAAELPWAQRKNGDRGSDWNAGPNLMPASTKASTDRDVGEPRRSDGYGGPPDSLHGTHLTGGAGLETMFDGSAPHGHKPTLGRHLPSHLVDKEFSALAMPPVVGQIGEEGEPGTPREDVVVPRYLSLKGDALELPWAAKVSQASTPQPPPPRSTAERLRRASKPAREGWTQSDSTGMSERPMPSGQEHNSEGWAGSITSNLVNAFNAVAANIATFKTDGEGDVMCTLKPLEQGTTRNGTQVDGSSDISVRRGALNRSYTVDAMHSSVESNMPWTLEEVDDGAGIVHIRISPSKTRAYSRSTSSHYSSDSPPPTMPFVASHFPQPAVLKNEVSHHHRPRIGGGITRGSSQTSSSHRTLVSSATSDRTVSPTRPLNLQRHRKDSRESGEKDKLSPLRSSLISRLSSTSSATSWSNSLSSLPANNKVAEALRARKRAQYLNN</sequence>
<feature type="compositionally biased region" description="Polar residues" evidence="1">
    <location>
        <begin position="625"/>
        <end position="653"/>
    </location>
</feature>
<feature type="compositionally biased region" description="Low complexity" evidence="1">
    <location>
        <begin position="673"/>
        <end position="697"/>
    </location>
</feature>
<feature type="compositionally biased region" description="Polar residues" evidence="1">
    <location>
        <begin position="222"/>
        <end position="241"/>
    </location>
</feature>
<protein>
    <recommendedName>
        <fullName evidence="5">Transmembrane protein</fullName>
    </recommendedName>
</protein>
<feature type="compositionally biased region" description="Low complexity" evidence="1">
    <location>
        <begin position="578"/>
        <end position="588"/>
    </location>
</feature>
<feature type="compositionally biased region" description="Low complexity" evidence="1">
    <location>
        <begin position="169"/>
        <end position="201"/>
    </location>
</feature>
<evidence type="ECO:0000313" key="3">
    <source>
        <dbReference type="EMBL" id="TEB20186.1"/>
    </source>
</evidence>
<feature type="compositionally biased region" description="Basic and acidic residues" evidence="1">
    <location>
        <begin position="313"/>
        <end position="325"/>
    </location>
</feature>
<evidence type="ECO:0000256" key="2">
    <source>
        <dbReference type="SAM" id="Phobius"/>
    </source>
</evidence>
<feature type="transmembrane region" description="Helical" evidence="2">
    <location>
        <begin position="247"/>
        <end position="270"/>
    </location>
</feature>
<name>A0A4Y7SGF0_COPMI</name>
<keyword evidence="2" id="KW-1133">Transmembrane helix</keyword>